<evidence type="ECO:0000313" key="2">
    <source>
        <dbReference type="EMBL" id="SEG75334.1"/>
    </source>
</evidence>
<proteinExistence type="predicted"/>
<gene>
    <name evidence="2" type="ORF">SAMN05444920_104278</name>
</gene>
<keyword evidence="3" id="KW-1185">Reference proteome</keyword>
<feature type="region of interest" description="Disordered" evidence="1">
    <location>
        <begin position="64"/>
        <end position="83"/>
    </location>
</feature>
<reference evidence="2 3" key="1">
    <citation type="submission" date="2016-10" db="EMBL/GenBank/DDBJ databases">
        <authorList>
            <person name="de Groot N.N."/>
        </authorList>
    </citation>
    <scope>NUCLEOTIDE SEQUENCE [LARGE SCALE GENOMIC DNA]</scope>
    <source>
        <strain evidence="2 3">CGMCC 4.7037</strain>
    </source>
</reference>
<dbReference type="Proteomes" id="UP000236732">
    <property type="component" value="Unassembled WGS sequence"/>
</dbReference>
<accession>A0A1H6CQV3</accession>
<dbReference type="AlphaFoldDB" id="A0A1H6CQV3"/>
<evidence type="ECO:0000256" key="1">
    <source>
        <dbReference type="SAM" id="MobiDB-lite"/>
    </source>
</evidence>
<sequence>MFLQSRCHDLWSFYEAAYKDMLSGDPALNDADWTKDLYGQAYYALLDNIREELGTPVKVMTRESEMWDSLGPRSRTGRQPRKV</sequence>
<dbReference type="EMBL" id="FNVT01000004">
    <property type="protein sequence ID" value="SEG75334.1"/>
    <property type="molecule type" value="Genomic_DNA"/>
</dbReference>
<protein>
    <submittedName>
        <fullName evidence="2">Uncharacterized protein</fullName>
    </submittedName>
</protein>
<organism evidence="2 3">
    <name type="scientific">Nonomuraea solani</name>
    <dbReference type="NCBI Taxonomy" id="1144553"/>
    <lineage>
        <taxon>Bacteria</taxon>
        <taxon>Bacillati</taxon>
        <taxon>Actinomycetota</taxon>
        <taxon>Actinomycetes</taxon>
        <taxon>Streptosporangiales</taxon>
        <taxon>Streptosporangiaceae</taxon>
        <taxon>Nonomuraea</taxon>
    </lineage>
</organism>
<name>A0A1H6CQV3_9ACTN</name>
<evidence type="ECO:0000313" key="3">
    <source>
        <dbReference type="Proteomes" id="UP000236732"/>
    </source>
</evidence>